<evidence type="ECO:0000256" key="13">
    <source>
        <dbReference type="ARBA" id="ARBA00023002"/>
    </source>
</evidence>
<keyword evidence="24" id="KW-0768">Sushi</keyword>
<organism evidence="29 30">
    <name type="scientific">Podarcis lilfordi</name>
    <name type="common">Lilford's wall lizard</name>
    <dbReference type="NCBI Taxonomy" id="74358"/>
    <lineage>
        <taxon>Eukaryota</taxon>
        <taxon>Metazoa</taxon>
        <taxon>Chordata</taxon>
        <taxon>Craniata</taxon>
        <taxon>Vertebrata</taxon>
        <taxon>Euteleostomi</taxon>
        <taxon>Lepidosauria</taxon>
        <taxon>Squamata</taxon>
        <taxon>Bifurcata</taxon>
        <taxon>Unidentata</taxon>
        <taxon>Episquamata</taxon>
        <taxon>Laterata</taxon>
        <taxon>Lacertibaenia</taxon>
        <taxon>Lacertidae</taxon>
        <taxon>Podarcis</taxon>
    </lineage>
</organism>
<dbReference type="InterPro" id="IPR037120">
    <property type="entry name" value="Haem_peroxidase_sf_animal"/>
</dbReference>
<accession>A0AA35NTG5</accession>
<keyword evidence="12" id="KW-0677">Repeat</keyword>
<evidence type="ECO:0000256" key="15">
    <source>
        <dbReference type="ARBA" id="ARBA00023157"/>
    </source>
</evidence>
<comment type="function">
    <text evidence="2">Iodination and coupling of the hormonogenic tyrosines in thyroglobulin to yield the thyroid hormones T(3) and T(4).</text>
</comment>
<dbReference type="AlphaFoldDB" id="A0AA35NTG5"/>
<dbReference type="InterPro" id="IPR000152">
    <property type="entry name" value="EGF-type_Asp/Asn_hydroxyl_site"/>
</dbReference>
<dbReference type="PROSITE" id="PS50026">
    <property type="entry name" value="EGF_3"/>
    <property type="match status" value="1"/>
</dbReference>
<keyword evidence="7 23" id="KW-0245">EGF-like domain</keyword>
<dbReference type="InterPro" id="IPR000436">
    <property type="entry name" value="Sushi_SCR_CCP_dom"/>
</dbReference>
<evidence type="ECO:0000256" key="24">
    <source>
        <dbReference type="PROSITE-ProRule" id="PRU00302"/>
    </source>
</evidence>
<comment type="similarity">
    <text evidence="21">Belongs to the peroxidase family. XPO subfamily.</text>
</comment>
<dbReference type="SUPFAM" id="SSF57535">
    <property type="entry name" value="Complement control module/SCR domain"/>
    <property type="match status" value="1"/>
</dbReference>
<evidence type="ECO:0000256" key="4">
    <source>
        <dbReference type="ARBA" id="ARBA00011561"/>
    </source>
</evidence>
<dbReference type="SUPFAM" id="SSF48113">
    <property type="entry name" value="Heme-dependent peroxidases"/>
    <property type="match status" value="1"/>
</dbReference>
<keyword evidence="26" id="KW-0472">Membrane</keyword>
<comment type="catalytic activity">
    <reaction evidence="18">
        <text>2 [thyroglobulin]-3,5-diiodo-L-tyrosine + H2O2 = [thyroglobulin]-L-thyroxine + [thyroglobulin]-dehydroalanine + 2 H2O</text>
        <dbReference type="Rhea" id="RHEA:48964"/>
        <dbReference type="Rhea" id="RHEA-COMP:12276"/>
        <dbReference type="Rhea" id="RHEA-COMP:12277"/>
        <dbReference type="Rhea" id="RHEA-COMP:12278"/>
        <dbReference type="ChEBI" id="CHEBI:15377"/>
        <dbReference type="ChEBI" id="CHEBI:16240"/>
        <dbReference type="ChEBI" id="CHEBI:90871"/>
        <dbReference type="ChEBI" id="CHEBI:90872"/>
        <dbReference type="ChEBI" id="CHEBI:90873"/>
        <dbReference type="EC" id="1.11.1.8"/>
    </reaction>
</comment>
<dbReference type="SUPFAM" id="SSF57196">
    <property type="entry name" value="EGF/Laminin"/>
    <property type="match status" value="1"/>
</dbReference>
<dbReference type="CDD" id="cd00054">
    <property type="entry name" value="EGF_CA"/>
    <property type="match status" value="1"/>
</dbReference>
<dbReference type="PRINTS" id="PR00457">
    <property type="entry name" value="ANPEROXIDASE"/>
</dbReference>
<evidence type="ECO:0000256" key="26">
    <source>
        <dbReference type="SAM" id="Phobius"/>
    </source>
</evidence>
<dbReference type="PANTHER" id="PTHR11475:SF63">
    <property type="entry name" value="EOSINOPHIL PEROXIDASE"/>
    <property type="match status" value="1"/>
</dbReference>
<name>A0AA35NTG5_9SAUR</name>
<evidence type="ECO:0000256" key="16">
    <source>
        <dbReference type="ARBA" id="ARBA00048137"/>
    </source>
</evidence>
<dbReference type="GO" id="GO:0005615">
    <property type="term" value="C:extracellular space"/>
    <property type="evidence" value="ECO:0007669"/>
    <property type="project" value="TreeGrafter"/>
</dbReference>
<dbReference type="InterPro" id="IPR049883">
    <property type="entry name" value="NOTCH1_EGF-like"/>
</dbReference>
<evidence type="ECO:0000256" key="20">
    <source>
        <dbReference type="ARBA" id="ARBA00049000"/>
    </source>
</evidence>
<dbReference type="Pfam" id="PF07645">
    <property type="entry name" value="EGF_CA"/>
    <property type="match status" value="1"/>
</dbReference>
<evidence type="ECO:0000256" key="7">
    <source>
        <dbReference type="ARBA" id="ARBA00022536"/>
    </source>
</evidence>
<dbReference type="Gene3D" id="2.10.25.10">
    <property type="entry name" value="Laminin"/>
    <property type="match status" value="1"/>
</dbReference>
<evidence type="ECO:0000256" key="6">
    <source>
        <dbReference type="ARBA" id="ARBA00021693"/>
    </source>
</evidence>
<protein>
    <recommendedName>
        <fullName evidence="6">Thyroid peroxidase</fullName>
        <ecNumber evidence="5">1.11.1.8</ecNumber>
    </recommendedName>
</protein>
<comment type="cofactor">
    <cofactor evidence="1">
        <name>heme b</name>
        <dbReference type="ChEBI" id="CHEBI:60344"/>
    </cofactor>
</comment>
<evidence type="ECO:0000313" key="29">
    <source>
        <dbReference type="EMBL" id="CAI5763074.1"/>
    </source>
</evidence>
<evidence type="ECO:0000256" key="12">
    <source>
        <dbReference type="ARBA" id="ARBA00022737"/>
    </source>
</evidence>
<evidence type="ECO:0000313" key="30">
    <source>
        <dbReference type="Proteomes" id="UP001178461"/>
    </source>
</evidence>
<comment type="catalytic activity">
    <reaction evidence="16">
        <text>[thyroglobulin]-L-tyrosine + iodide + H2O2 + H(+) = [thyroglobulin]-3-iodo-L-tyrosine + 2 H2O</text>
        <dbReference type="Rhea" id="RHEA:48956"/>
        <dbReference type="Rhea" id="RHEA-COMP:12274"/>
        <dbReference type="Rhea" id="RHEA-COMP:12275"/>
        <dbReference type="ChEBI" id="CHEBI:15377"/>
        <dbReference type="ChEBI" id="CHEBI:15378"/>
        <dbReference type="ChEBI" id="CHEBI:16240"/>
        <dbReference type="ChEBI" id="CHEBI:16382"/>
        <dbReference type="ChEBI" id="CHEBI:46858"/>
        <dbReference type="ChEBI" id="CHEBI:90870"/>
        <dbReference type="EC" id="1.11.1.8"/>
    </reaction>
</comment>
<keyword evidence="26" id="KW-0812">Transmembrane</keyword>
<dbReference type="InterPro" id="IPR000742">
    <property type="entry name" value="EGF"/>
</dbReference>
<keyword evidence="14 22" id="KW-0408">Iron</keyword>
<evidence type="ECO:0000256" key="14">
    <source>
        <dbReference type="ARBA" id="ARBA00023004"/>
    </source>
</evidence>
<dbReference type="Proteomes" id="UP001178461">
    <property type="component" value="Chromosome 1"/>
</dbReference>
<dbReference type="FunFam" id="2.10.25.10:FF:000038">
    <property type="entry name" value="Fibrillin 2"/>
    <property type="match status" value="1"/>
</dbReference>
<evidence type="ECO:0000256" key="8">
    <source>
        <dbReference type="ARBA" id="ARBA00022559"/>
    </source>
</evidence>
<dbReference type="GO" id="GO:0005509">
    <property type="term" value="F:calcium ion binding"/>
    <property type="evidence" value="ECO:0007669"/>
    <property type="project" value="InterPro"/>
</dbReference>
<keyword evidence="9 22" id="KW-0349">Heme</keyword>
<comment type="similarity">
    <text evidence="3">Belongs to the prostaglandin G/H synthase family.</text>
</comment>
<dbReference type="InterPro" id="IPR010255">
    <property type="entry name" value="Haem_peroxidase_sf"/>
</dbReference>
<comment type="subunit">
    <text evidence="4">Interacts with DUOX1, DUOX2 and CYBA.</text>
</comment>
<evidence type="ECO:0000256" key="23">
    <source>
        <dbReference type="PROSITE-ProRule" id="PRU00076"/>
    </source>
</evidence>
<dbReference type="Gene3D" id="2.10.70.10">
    <property type="entry name" value="Complement Module, domain 1"/>
    <property type="match status" value="1"/>
</dbReference>
<keyword evidence="15" id="KW-1015">Disulfide bond</keyword>
<dbReference type="Gene3D" id="1.10.640.10">
    <property type="entry name" value="Haem peroxidase domain superfamily, animal type"/>
    <property type="match status" value="1"/>
</dbReference>
<feature type="compositionally biased region" description="Basic and acidic residues" evidence="25">
    <location>
        <begin position="878"/>
        <end position="889"/>
    </location>
</feature>
<proteinExistence type="inferred from homology"/>
<dbReference type="GO" id="GO:0004447">
    <property type="term" value="F:iodide peroxidase activity"/>
    <property type="evidence" value="ECO:0007669"/>
    <property type="project" value="UniProtKB-EC"/>
</dbReference>
<feature type="binding site" description="axial binding residue" evidence="22">
    <location>
        <position position="490"/>
    </location>
    <ligand>
        <name>heme b</name>
        <dbReference type="ChEBI" id="CHEBI:60344"/>
    </ligand>
    <ligandPart>
        <name>Fe</name>
        <dbReference type="ChEBI" id="CHEBI:18248"/>
    </ligandPart>
</feature>
<keyword evidence="10 22" id="KW-0479">Metal-binding</keyword>
<dbReference type="Pfam" id="PF00084">
    <property type="entry name" value="Sushi"/>
    <property type="match status" value="1"/>
</dbReference>
<comment type="caution">
    <text evidence="23">Lacks conserved residue(s) required for the propagation of feature annotation.</text>
</comment>
<evidence type="ECO:0000256" key="18">
    <source>
        <dbReference type="ARBA" id="ARBA00048299"/>
    </source>
</evidence>
<dbReference type="EC" id="1.11.1.8" evidence="5"/>
<dbReference type="PROSITE" id="PS01187">
    <property type="entry name" value="EGF_CA"/>
    <property type="match status" value="1"/>
</dbReference>
<keyword evidence="13" id="KW-0560">Oxidoreductase</keyword>
<dbReference type="PROSITE" id="PS00010">
    <property type="entry name" value="ASX_HYDROXYL"/>
    <property type="match status" value="1"/>
</dbReference>
<evidence type="ECO:0000259" key="28">
    <source>
        <dbReference type="PROSITE" id="PS50923"/>
    </source>
</evidence>
<feature type="domain" description="Sushi" evidence="28">
    <location>
        <begin position="737"/>
        <end position="791"/>
    </location>
</feature>
<dbReference type="InterPro" id="IPR035976">
    <property type="entry name" value="Sushi/SCR/CCP_sf"/>
</dbReference>
<dbReference type="PROSITE" id="PS50292">
    <property type="entry name" value="PEROXIDASE_3"/>
    <property type="match status" value="1"/>
</dbReference>
<evidence type="ECO:0000256" key="19">
    <source>
        <dbReference type="ARBA" id="ARBA00048771"/>
    </source>
</evidence>
<feature type="transmembrane region" description="Helical" evidence="26">
    <location>
        <begin position="844"/>
        <end position="864"/>
    </location>
</feature>
<keyword evidence="8 29" id="KW-0575">Peroxidase</keyword>
<dbReference type="CDD" id="cd00033">
    <property type="entry name" value="CCP"/>
    <property type="match status" value="1"/>
</dbReference>
<evidence type="ECO:0000256" key="5">
    <source>
        <dbReference type="ARBA" id="ARBA00012311"/>
    </source>
</evidence>
<comment type="catalytic activity">
    <reaction evidence="20">
        <text>[thyroglobulin]-3-iodo-L-tyrosine + iodide + H2O2 + H(+) = [thyroglobulin]-3,5-diiodo-L-tyrosine + 2 H2O</text>
        <dbReference type="Rhea" id="RHEA:48960"/>
        <dbReference type="Rhea" id="RHEA-COMP:12275"/>
        <dbReference type="Rhea" id="RHEA-COMP:12276"/>
        <dbReference type="ChEBI" id="CHEBI:15377"/>
        <dbReference type="ChEBI" id="CHEBI:15378"/>
        <dbReference type="ChEBI" id="CHEBI:16240"/>
        <dbReference type="ChEBI" id="CHEBI:16382"/>
        <dbReference type="ChEBI" id="CHEBI:90870"/>
        <dbReference type="ChEBI" id="CHEBI:90871"/>
        <dbReference type="EC" id="1.11.1.8"/>
    </reaction>
</comment>
<evidence type="ECO:0000256" key="22">
    <source>
        <dbReference type="PIRSR" id="PIRSR619791-2"/>
    </source>
</evidence>
<dbReference type="Pfam" id="PF03098">
    <property type="entry name" value="An_peroxidase"/>
    <property type="match status" value="1"/>
</dbReference>
<evidence type="ECO:0000256" key="9">
    <source>
        <dbReference type="ARBA" id="ARBA00022617"/>
    </source>
</evidence>
<comment type="catalytic activity">
    <reaction evidence="17">
        <text>[thyroglobulin]-3-iodo-L-tyrosine + [thyroglobulin]-3,5-diiodo-L-tyrosine + H2O2 = [thyroglobulin]-3,3',5-triiodo-L-thyronine + [thyroglobulin]-dehydroalanine + 2 H2O</text>
        <dbReference type="Rhea" id="RHEA:48968"/>
        <dbReference type="Rhea" id="RHEA-COMP:12275"/>
        <dbReference type="Rhea" id="RHEA-COMP:12276"/>
        <dbReference type="Rhea" id="RHEA-COMP:12278"/>
        <dbReference type="Rhea" id="RHEA-COMP:12279"/>
        <dbReference type="ChEBI" id="CHEBI:15377"/>
        <dbReference type="ChEBI" id="CHEBI:16240"/>
        <dbReference type="ChEBI" id="CHEBI:90870"/>
        <dbReference type="ChEBI" id="CHEBI:90871"/>
        <dbReference type="ChEBI" id="CHEBI:90873"/>
        <dbReference type="ChEBI" id="CHEBI:90874"/>
        <dbReference type="EC" id="1.11.1.8"/>
    </reaction>
</comment>
<keyword evidence="26" id="KW-1133">Transmembrane helix</keyword>
<evidence type="ECO:0000256" key="10">
    <source>
        <dbReference type="ARBA" id="ARBA00022723"/>
    </source>
</evidence>
<evidence type="ECO:0000256" key="21">
    <source>
        <dbReference type="ARBA" id="ARBA00061342"/>
    </source>
</evidence>
<comment type="catalytic activity">
    <reaction evidence="19">
        <text>2 iodide + H2O2 + 2 H(+) = diiodine + 2 H2O</text>
        <dbReference type="Rhea" id="RHEA:23336"/>
        <dbReference type="ChEBI" id="CHEBI:15377"/>
        <dbReference type="ChEBI" id="CHEBI:15378"/>
        <dbReference type="ChEBI" id="CHEBI:16240"/>
        <dbReference type="ChEBI" id="CHEBI:16382"/>
        <dbReference type="ChEBI" id="CHEBI:17606"/>
        <dbReference type="EC" id="1.11.1.8"/>
    </reaction>
</comment>
<reference evidence="29" key="1">
    <citation type="submission" date="2022-12" db="EMBL/GenBank/DDBJ databases">
        <authorList>
            <person name="Alioto T."/>
            <person name="Alioto T."/>
            <person name="Gomez Garrido J."/>
        </authorList>
    </citation>
    <scope>NUCLEOTIDE SEQUENCE</scope>
</reference>
<keyword evidence="30" id="KW-1185">Reference proteome</keyword>
<dbReference type="PROSITE" id="PS50923">
    <property type="entry name" value="SUSHI"/>
    <property type="match status" value="1"/>
</dbReference>
<dbReference type="SMART" id="SM00179">
    <property type="entry name" value="EGF_CA"/>
    <property type="match status" value="1"/>
</dbReference>
<dbReference type="GO" id="GO:0020037">
    <property type="term" value="F:heme binding"/>
    <property type="evidence" value="ECO:0007669"/>
    <property type="project" value="InterPro"/>
</dbReference>
<evidence type="ECO:0000256" key="1">
    <source>
        <dbReference type="ARBA" id="ARBA00001970"/>
    </source>
</evidence>
<sequence length="912" mass="100819">MEINVDPCTSFHSGTTIFPHSENDSKLERPLVKEALAQAKQLVSLAYQRSRSRGKAVLTKGSLSASDLLSLFKHPEAETNAAVHAAELMDTTVELIRQLVYTREKRYANMSGVLSGHDLSTLAEVTGCAAQLRPIKCSDTCLTEKYRSIDGTCNNRKNPLWGAANTAYARWLPADYEDGFSAPKGWNQSKTYNGFSLPLVRQVSHEILHTRNENISLDSSYTHMLVEWGQWIDHDMDLTPQSASTVSFTDGADCSHGCINRNPCFPIQIPAGDLRLGGGTMKCMPFIRSSPACGSGQSSFLLGQLQPREQLNSLTSFVDGSMIYGSTASLARKLRNFTQALGLLAVNQEFSDGGLPLLPFAEKKSPNPCALTRDSCLANASDVPCFVAGDSRSNEHLGIQVLHTVFLRESNRIATTLHQLNPQWSGEILYQETRKVIGAYLQIINWRDYVPKILGPEATEAYLPPYSGYDESVDPRISNVFATAAFRFAHVTINPFLSRLDENFEENPNHPSISLHQSFFSPWRIIEEGGIDPILRGEIFTLAKLQTATQMMPEELTEKLFHPKKALSLDLAALNLQRGRDHGLLGYNSWRRFCGLPEAHTFSDLQHILNSSYLAHKLLKLYGTPENIDVWIGAIAEPLLPSARVGELLACLLGRQFQALRDGDRFWWENEGVFTPRQREELAKVTLFQILCDNTHLHHLPADVFSTSHFPSDFVSCKSSQIPRVDLAAWREDSADTLCGPVPLVEGAHYVQCKASVFFECWPGYIREGPSSITCNVEDREWSTVLPVCRDIDECEHSQENPCPSLQICVNIPGSFRCACQGSLIPSQDGTTCIGGQGVTVTSLAAAAAIVAGAISVIAVAVALHRRCFRSKEEVSLSRDSRCPQDCSKEGQNPDSTGIHAGFKRNKTAQRQ</sequence>
<evidence type="ECO:0000259" key="27">
    <source>
        <dbReference type="PROSITE" id="PS50026"/>
    </source>
</evidence>
<feature type="region of interest" description="Disordered" evidence="25">
    <location>
        <begin position="878"/>
        <end position="912"/>
    </location>
</feature>
<dbReference type="PANTHER" id="PTHR11475">
    <property type="entry name" value="OXIDASE/PEROXIDASE"/>
    <property type="match status" value="1"/>
</dbReference>
<evidence type="ECO:0000256" key="17">
    <source>
        <dbReference type="ARBA" id="ARBA00048250"/>
    </source>
</evidence>
<dbReference type="FunFam" id="1.10.640.10:FF:000001">
    <property type="entry name" value="Peroxidasin homolog"/>
    <property type="match status" value="1"/>
</dbReference>
<dbReference type="InterPro" id="IPR019791">
    <property type="entry name" value="Haem_peroxidase_animal"/>
</dbReference>
<evidence type="ECO:0000256" key="25">
    <source>
        <dbReference type="SAM" id="MobiDB-lite"/>
    </source>
</evidence>
<evidence type="ECO:0000256" key="2">
    <source>
        <dbReference type="ARBA" id="ARBA00003834"/>
    </source>
</evidence>
<dbReference type="EMBL" id="OX395126">
    <property type="protein sequence ID" value="CAI5763074.1"/>
    <property type="molecule type" value="Genomic_DNA"/>
</dbReference>
<feature type="domain" description="EGF-like" evidence="27">
    <location>
        <begin position="791"/>
        <end position="834"/>
    </location>
</feature>
<gene>
    <name evidence="29" type="ORF">PODLI_1B028018</name>
</gene>
<evidence type="ECO:0000256" key="3">
    <source>
        <dbReference type="ARBA" id="ARBA00008928"/>
    </source>
</evidence>
<feature type="compositionally biased region" description="Basic residues" evidence="25">
    <location>
        <begin position="902"/>
        <end position="912"/>
    </location>
</feature>
<dbReference type="InterPro" id="IPR001881">
    <property type="entry name" value="EGF-like_Ca-bd_dom"/>
</dbReference>
<evidence type="ECO:0000256" key="11">
    <source>
        <dbReference type="ARBA" id="ARBA00022729"/>
    </source>
</evidence>
<keyword evidence="11" id="KW-0732">Signal</keyword>
<dbReference type="InterPro" id="IPR018097">
    <property type="entry name" value="EGF_Ca-bd_CS"/>
</dbReference>
<dbReference type="GO" id="GO:0006979">
    <property type="term" value="P:response to oxidative stress"/>
    <property type="evidence" value="ECO:0007669"/>
    <property type="project" value="InterPro"/>
</dbReference>